<dbReference type="OMA" id="DPRTQFM"/>
<dbReference type="RefSeq" id="WP_011902546.1">
    <property type="nucleotide sequence ID" value="NZ_CP015016.1"/>
</dbReference>
<dbReference type="GeneID" id="31481063"/>
<accession>A0AAC9NIK7</accession>
<dbReference type="Gene3D" id="2.40.160.180">
    <property type="entry name" value="Carbohydrate-selective porin OprB"/>
    <property type="match status" value="1"/>
</dbReference>
<dbReference type="InterPro" id="IPR038673">
    <property type="entry name" value="OprB_sf"/>
</dbReference>
<feature type="signal peptide" evidence="2">
    <location>
        <begin position="1"/>
        <end position="20"/>
    </location>
</feature>
<gene>
    <name evidence="3" type="ORF">AOC25_04280</name>
</gene>
<dbReference type="Proteomes" id="UP000182060">
    <property type="component" value="Chromosome"/>
</dbReference>
<dbReference type="AlphaFoldDB" id="A0AAC9NIK7"/>
<dbReference type="InterPro" id="IPR007049">
    <property type="entry name" value="Carb-sel_porin_OprB"/>
</dbReference>
<keyword evidence="2" id="KW-0732">Signal</keyword>
<dbReference type="Pfam" id="PF04966">
    <property type="entry name" value="OprB"/>
    <property type="match status" value="1"/>
</dbReference>
<protein>
    <submittedName>
        <fullName evidence="3">Porin</fullName>
    </submittedName>
</protein>
<feature type="chain" id="PRO_5041771687" evidence="2">
    <location>
        <begin position="21"/>
        <end position="471"/>
    </location>
</feature>
<evidence type="ECO:0000256" key="1">
    <source>
        <dbReference type="ARBA" id="ARBA00008769"/>
    </source>
</evidence>
<dbReference type="EMBL" id="CP015017">
    <property type="protein sequence ID" value="APC00899.1"/>
    <property type="molecule type" value="Genomic_DNA"/>
</dbReference>
<dbReference type="GO" id="GO:0015288">
    <property type="term" value="F:porin activity"/>
    <property type="evidence" value="ECO:0007669"/>
    <property type="project" value="InterPro"/>
</dbReference>
<evidence type="ECO:0000313" key="3">
    <source>
        <dbReference type="EMBL" id="APC00899.1"/>
    </source>
</evidence>
<evidence type="ECO:0000313" key="4">
    <source>
        <dbReference type="Proteomes" id="UP000182060"/>
    </source>
</evidence>
<name>A0AAC9NIK7_9BURK</name>
<reference evidence="3" key="1">
    <citation type="journal article" date="2017" name="Appl. Environ. Microbiol.">
        <title>Microdiversification of a pelagic Polynucleobacter species is mainly driven by acquisition of genomic islands from a partially interspecific gene pool.</title>
        <authorList>
            <person name="Hoetzinger M."/>
            <person name="Hahn M.W."/>
            <person name="Jezberova J."/>
            <person name="Schmidt J."/>
            <person name="Koll U."/>
        </authorList>
    </citation>
    <scope>NUCLEOTIDE SEQUENCE</scope>
    <source>
        <strain evidence="3">MWH-RechtKol4</strain>
    </source>
</reference>
<proteinExistence type="inferred from homology"/>
<organism evidence="3 4">
    <name type="scientific">Polynucleobacter asymbioticus</name>
    <dbReference type="NCBI Taxonomy" id="576611"/>
    <lineage>
        <taxon>Bacteria</taxon>
        <taxon>Pseudomonadati</taxon>
        <taxon>Pseudomonadota</taxon>
        <taxon>Betaproteobacteria</taxon>
        <taxon>Burkholderiales</taxon>
        <taxon>Burkholderiaceae</taxon>
        <taxon>Polynucleobacter</taxon>
    </lineage>
</organism>
<dbReference type="GO" id="GO:0008643">
    <property type="term" value="P:carbohydrate transport"/>
    <property type="evidence" value="ECO:0007669"/>
    <property type="project" value="InterPro"/>
</dbReference>
<comment type="similarity">
    <text evidence="1 2">Belongs to the OprB family.</text>
</comment>
<sequence length="471" mass="52001">MTRKLLLIFLLSFLTASVYAQRAGSGADQVESFARPIEGLPTEGTIFDLPVNLHGQTTYINQRYNAFNSPYQGQNSLLPDKSMSYTWSGTLFFGARVASDTDIYFNPEVVSGVPFSGLTGLGGPTNGEATRAQGAQAHFYSARAFLRQTINQEGGKVELENDANQISQTVSSNRFVITAGQFSTLDIFDDSKYAKDPRVQFMNWGNMTYLSYDYAADARGYSWGLAGEWYRDNWVFRASRMLAPKDPNGRDLNWQIFNSYGDQLEVERQHSIGDLPGKVSVLGYRNRMVMARFTDATNYLIANQAQGTQAILNVRNSAQVKTGIGLNAEQALTKDMGIYMRAFTSDGHTETMAFAEADSSLSVGMGINGERWGRAKDTIGLSAMLNGISSNRRAYLQAGGISNFIGDTPYPYAGPSQSISYKPEQISEVYYNALVIENVLLGLNYQHIMNPAYNAARGPVNVVSFRVHAEF</sequence>
<evidence type="ECO:0000256" key="2">
    <source>
        <dbReference type="RuleBase" id="RU363072"/>
    </source>
</evidence>
<dbReference type="GO" id="GO:0016020">
    <property type="term" value="C:membrane"/>
    <property type="evidence" value="ECO:0007669"/>
    <property type="project" value="InterPro"/>
</dbReference>